<dbReference type="STRING" id="1538463.B0T36_15890"/>
<reference evidence="5 6" key="1">
    <citation type="journal article" date="2016" name="Antonie Van Leeuwenhoek">
        <title>Nocardia donostiensis sp. nov., isolated from human respiratory specimens.</title>
        <authorList>
            <person name="Ercibengoa M."/>
            <person name="Bell M."/>
            <person name="Marimon J.M."/>
            <person name="Humrighouse B."/>
            <person name="Klenk H.P."/>
            <person name="Potter G."/>
            <person name="Perez-Trallero E."/>
        </authorList>
    </citation>
    <scope>NUCLEOTIDE SEQUENCE [LARGE SCALE GENOMIC DNA]</scope>
    <source>
        <strain evidence="5 6">X1655</strain>
    </source>
</reference>
<dbReference type="PANTHER" id="PTHR35807">
    <property type="entry name" value="TRANSCRIPTIONAL REGULATOR REDD-RELATED"/>
    <property type="match status" value="1"/>
</dbReference>
<evidence type="ECO:0000313" key="6">
    <source>
        <dbReference type="Proteomes" id="UP000188836"/>
    </source>
</evidence>
<dbReference type="GO" id="GO:0003677">
    <property type="term" value="F:DNA binding"/>
    <property type="evidence" value="ECO:0007669"/>
    <property type="project" value="InterPro"/>
</dbReference>
<dbReference type="PROSITE" id="PS50006">
    <property type="entry name" value="FHA_DOMAIN"/>
    <property type="match status" value="1"/>
</dbReference>
<keyword evidence="6" id="KW-1185">Reference proteome</keyword>
<dbReference type="RefSeq" id="WP_077116002.1">
    <property type="nucleotide sequence ID" value="NZ_LOKT01000010.1"/>
</dbReference>
<dbReference type="InterPro" id="IPR008984">
    <property type="entry name" value="SMAD_FHA_dom_sf"/>
</dbReference>
<comment type="caution">
    <text evidence="5">The sequence shown here is derived from an EMBL/GenBank/DDBJ whole genome shotgun (WGS) entry which is preliminary data.</text>
</comment>
<name>A0A1W0BAQ5_9NOCA</name>
<evidence type="ECO:0000313" key="5">
    <source>
        <dbReference type="EMBL" id="ONM49018.1"/>
    </source>
</evidence>
<dbReference type="EMBL" id="MUMY01000006">
    <property type="protein sequence ID" value="ONM49018.1"/>
    <property type="molecule type" value="Genomic_DNA"/>
</dbReference>
<dbReference type="PANTHER" id="PTHR35807:SF1">
    <property type="entry name" value="TRANSCRIPTIONAL REGULATOR REDD"/>
    <property type="match status" value="1"/>
</dbReference>
<sequence length="380" mass="40699">MPAAELTADTVQVRLLGPVRLSVADRVLPIRAGLTLTTLAVLAANRGTALSPAQLGKRIWDEPPSTYRAGVQNRIAEIRSALRSGGVSAELLRTDNGCYRLELPADGCDLHRFTDTRARAVLAKDAGDHARAAGLFRQALAEWSGAALDGLPPSRFVDNFVAKLDEERGQVLIDRIDMDLACGRASEVIGELRVLADNAPTRESVWIRWISALYLCGRTDEAEEACRAIVSRLCGHGLDPVPELRQLQQRVLAREPLPAGPRPVRFPAIDADRPTVQETSGAIVLVTAEGHHYEITSPGVTIGRGVGNGIQLPDPKISRSHARIETDGASARIADLGSSNGVFVNNSRVREPVVIAPGDTIRLGSTVLRVGRAEMVPSGA</sequence>
<dbReference type="CDD" id="cd15831">
    <property type="entry name" value="BTAD"/>
    <property type="match status" value="1"/>
</dbReference>
<keyword evidence="3" id="KW-0804">Transcription</keyword>
<dbReference type="InterPro" id="IPR011990">
    <property type="entry name" value="TPR-like_helical_dom_sf"/>
</dbReference>
<dbReference type="SUPFAM" id="SSF46894">
    <property type="entry name" value="C-terminal effector domain of the bipartite response regulators"/>
    <property type="match status" value="1"/>
</dbReference>
<evidence type="ECO:0000256" key="3">
    <source>
        <dbReference type="ARBA" id="ARBA00023163"/>
    </source>
</evidence>
<evidence type="ECO:0000256" key="1">
    <source>
        <dbReference type="ARBA" id="ARBA00022553"/>
    </source>
</evidence>
<organism evidence="5 6">
    <name type="scientific">Nocardia donostiensis</name>
    <dbReference type="NCBI Taxonomy" id="1538463"/>
    <lineage>
        <taxon>Bacteria</taxon>
        <taxon>Bacillati</taxon>
        <taxon>Actinomycetota</taxon>
        <taxon>Actinomycetes</taxon>
        <taxon>Mycobacteriales</taxon>
        <taxon>Nocardiaceae</taxon>
        <taxon>Nocardia</taxon>
    </lineage>
</organism>
<dbReference type="InterPro" id="IPR036388">
    <property type="entry name" value="WH-like_DNA-bd_sf"/>
</dbReference>
<dbReference type="CDD" id="cd00060">
    <property type="entry name" value="FHA"/>
    <property type="match status" value="1"/>
</dbReference>
<keyword evidence="2" id="KW-0805">Transcription regulation</keyword>
<dbReference type="AlphaFoldDB" id="A0A1W0BAQ5"/>
<dbReference type="Pfam" id="PF03704">
    <property type="entry name" value="BTAD"/>
    <property type="match status" value="1"/>
</dbReference>
<accession>A0A1W0BAQ5</accession>
<proteinExistence type="predicted"/>
<dbReference type="InterPro" id="IPR005158">
    <property type="entry name" value="BTAD"/>
</dbReference>
<evidence type="ECO:0000259" key="4">
    <source>
        <dbReference type="PROSITE" id="PS50006"/>
    </source>
</evidence>
<dbReference type="Gene3D" id="2.60.200.20">
    <property type="match status" value="1"/>
</dbReference>
<dbReference type="InterPro" id="IPR000253">
    <property type="entry name" value="FHA_dom"/>
</dbReference>
<dbReference type="Gene3D" id="1.10.10.10">
    <property type="entry name" value="Winged helix-like DNA-binding domain superfamily/Winged helix DNA-binding domain"/>
    <property type="match status" value="1"/>
</dbReference>
<dbReference type="SMART" id="SM00240">
    <property type="entry name" value="FHA"/>
    <property type="match status" value="1"/>
</dbReference>
<dbReference type="InterPro" id="IPR016032">
    <property type="entry name" value="Sig_transdc_resp-reg_C-effctor"/>
</dbReference>
<protein>
    <recommendedName>
        <fullName evidence="4">FHA domain-containing protein</fullName>
    </recommendedName>
</protein>
<feature type="domain" description="FHA" evidence="4">
    <location>
        <begin position="300"/>
        <end position="349"/>
    </location>
</feature>
<dbReference type="SUPFAM" id="SSF49879">
    <property type="entry name" value="SMAD/FHA domain"/>
    <property type="match status" value="1"/>
</dbReference>
<dbReference type="SUPFAM" id="SSF48452">
    <property type="entry name" value="TPR-like"/>
    <property type="match status" value="1"/>
</dbReference>
<gene>
    <name evidence="5" type="ORF">B0T46_08720</name>
</gene>
<dbReference type="Proteomes" id="UP000188836">
    <property type="component" value="Unassembled WGS sequence"/>
</dbReference>
<evidence type="ECO:0000256" key="2">
    <source>
        <dbReference type="ARBA" id="ARBA00023015"/>
    </source>
</evidence>
<dbReference type="InterPro" id="IPR051677">
    <property type="entry name" value="AfsR-DnrI-RedD_regulator"/>
</dbReference>
<dbReference type="Pfam" id="PF00498">
    <property type="entry name" value="FHA"/>
    <property type="match status" value="1"/>
</dbReference>
<keyword evidence="1" id="KW-0597">Phosphoprotein</keyword>
<dbReference type="Gene3D" id="1.25.40.10">
    <property type="entry name" value="Tetratricopeptide repeat domain"/>
    <property type="match status" value="1"/>
</dbReference>
<dbReference type="GO" id="GO:0006355">
    <property type="term" value="P:regulation of DNA-templated transcription"/>
    <property type="evidence" value="ECO:0007669"/>
    <property type="project" value="InterPro"/>
</dbReference>
<dbReference type="SMART" id="SM01043">
    <property type="entry name" value="BTAD"/>
    <property type="match status" value="1"/>
</dbReference>